<proteinExistence type="predicted"/>
<protein>
    <submittedName>
        <fullName evidence="1">Uncharacterized protein</fullName>
    </submittedName>
</protein>
<dbReference type="InParanoid" id="A7EQ27"/>
<organism evidence="1 2">
    <name type="scientific">Sclerotinia sclerotiorum (strain ATCC 18683 / 1980 / Ss-1)</name>
    <name type="common">White mold</name>
    <name type="synonym">Whetzelinia sclerotiorum</name>
    <dbReference type="NCBI Taxonomy" id="665079"/>
    <lineage>
        <taxon>Eukaryota</taxon>
        <taxon>Fungi</taxon>
        <taxon>Dikarya</taxon>
        <taxon>Ascomycota</taxon>
        <taxon>Pezizomycotina</taxon>
        <taxon>Leotiomycetes</taxon>
        <taxon>Helotiales</taxon>
        <taxon>Sclerotiniaceae</taxon>
        <taxon>Sclerotinia</taxon>
    </lineage>
</organism>
<dbReference type="EMBL" id="CH476629">
    <property type="protein sequence ID" value="EDO04943.1"/>
    <property type="molecule type" value="Genomic_DNA"/>
</dbReference>
<dbReference type="HOGENOM" id="CLU_2689311_0_0_1"/>
<name>A7EQ27_SCLS1</name>
<reference evidence="1" key="2">
    <citation type="submission" date="2007-08" db="EMBL/GenBank/DDBJ databases">
        <title>Annotation of the Sclerotinia sclerotiorum 1980 genome.</title>
        <authorList>
            <consortium name="The Broad Institute Genome Sequencing Platform"/>
            <person name="Birren B."/>
            <person name="Galagan J."/>
            <person name="Lander E."/>
            <person name="Devon K."/>
            <person name="Nusbaum C."/>
            <person name="Cuomo C."/>
            <person name="Jaffe D."/>
            <person name="Butler J."/>
            <person name="Alvarez P."/>
            <person name="Gnerre S."/>
            <person name="Grabherr M."/>
            <person name="Kleber M."/>
            <person name="Mauceli E."/>
            <person name="Brockman W."/>
            <person name="Rounsley S."/>
            <person name="Young S."/>
            <person name="LaButti K."/>
            <person name="Pushparaj V."/>
            <person name="DeCaprio D."/>
            <person name="Crawford M."/>
            <person name="Koehrsen M."/>
            <person name="Engels R."/>
            <person name="Montgomery P."/>
            <person name="Pearson M."/>
            <person name="Howarth C."/>
            <person name="Yandava C."/>
            <person name="Kodira C."/>
            <person name="Zeng Q."/>
            <person name="Alvarado L."/>
            <person name="O'Leary S."/>
            <person name="Dickman M.B."/>
            <person name="Kohn L."/>
            <person name="Rollins J."/>
        </authorList>
    </citation>
    <scope>NUCLEOTIDE SEQUENCE</scope>
    <source>
        <strain evidence="1">1980</strain>
    </source>
</reference>
<evidence type="ECO:0000313" key="2">
    <source>
        <dbReference type="Proteomes" id="UP000001312"/>
    </source>
</evidence>
<dbReference type="AlphaFoldDB" id="A7EQ27"/>
<keyword evidence="2" id="KW-1185">Reference proteome</keyword>
<accession>A7EQ27</accession>
<evidence type="ECO:0000313" key="1">
    <source>
        <dbReference type="EMBL" id="EDO04943.1"/>
    </source>
</evidence>
<dbReference type="RefSeq" id="XP_001591980.1">
    <property type="nucleotide sequence ID" value="XM_001591930.1"/>
</dbReference>
<dbReference type="Proteomes" id="UP000001312">
    <property type="component" value="Unassembled WGS sequence"/>
</dbReference>
<dbReference type="GeneID" id="5487849"/>
<gene>
    <name evidence="1" type="ORF">SS1G_07427</name>
</gene>
<reference evidence="1" key="1">
    <citation type="submission" date="2005-06" db="EMBL/GenBank/DDBJ databases">
        <authorList>
            <consortium name="The Genome Sequencing Platform"/>
            <consortium name="The Genome Assembly Team"/>
            <person name="Lander E."/>
            <person name="Birren B."/>
            <person name="Cuomo C."/>
        </authorList>
    </citation>
    <scope>NUCLEOTIDE SEQUENCE</scope>
    <source>
        <strain evidence="1">1980</strain>
    </source>
</reference>
<sequence>MDVLDRDSLRVGTGTLFVDEVYVRCRCVDLDLDVWNPCKWLALLGFETMFMYGREGRRGRDRDSMLDVDVDVGC</sequence>
<dbReference type="KEGG" id="ssl:SS1G_07427"/>